<dbReference type="EMBL" id="BNCO01000015">
    <property type="protein sequence ID" value="GIL53639.1"/>
    <property type="molecule type" value="Genomic_DNA"/>
</dbReference>
<feature type="chain" id="PRO_5035236366" description="SGNH domain-containing protein" evidence="1">
    <location>
        <begin position="27"/>
        <end position="464"/>
    </location>
</feature>
<organism evidence="2 3">
    <name type="scientific">Volvox africanus</name>
    <dbReference type="NCBI Taxonomy" id="51714"/>
    <lineage>
        <taxon>Eukaryota</taxon>
        <taxon>Viridiplantae</taxon>
        <taxon>Chlorophyta</taxon>
        <taxon>core chlorophytes</taxon>
        <taxon>Chlorophyceae</taxon>
        <taxon>CS clade</taxon>
        <taxon>Chlamydomonadales</taxon>
        <taxon>Volvocaceae</taxon>
        <taxon>Volvox</taxon>
    </lineage>
</organism>
<keyword evidence="3" id="KW-1185">Reference proteome</keyword>
<comment type="caution">
    <text evidence="2">The sequence shown here is derived from an EMBL/GenBank/DDBJ whole genome shotgun (WGS) entry which is preliminary data.</text>
</comment>
<gene>
    <name evidence="2" type="ORF">Vafri_9271</name>
</gene>
<proteinExistence type="predicted"/>
<accession>A0A8J4EZS7</accession>
<protein>
    <recommendedName>
        <fullName evidence="4">SGNH domain-containing protein</fullName>
    </recommendedName>
</protein>
<reference evidence="2" key="1">
    <citation type="journal article" date="2021" name="Proc. Natl. Acad. Sci. U.S.A.">
        <title>Three genomes in the algal genus Volvox reveal the fate of a haploid sex-determining region after a transition to homothallism.</title>
        <authorList>
            <person name="Yamamoto K."/>
            <person name="Hamaji T."/>
            <person name="Kawai-Toyooka H."/>
            <person name="Matsuzaki R."/>
            <person name="Takahashi F."/>
            <person name="Nishimura Y."/>
            <person name="Kawachi M."/>
            <person name="Noguchi H."/>
            <person name="Minakuchi Y."/>
            <person name="Umen J.G."/>
            <person name="Toyoda A."/>
            <person name="Nozaki H."/>
        </authorList>
    </citation>
    <scope>NUCLEOTIDE SEQUENCE</scope>
    <source>
        <strain evidence="2">NIES-3780</strain>
    </source>
</reference>
<sequence>MSQQLAAIWQLLHAFLILSACSTCLAIRYFLPPYYHSVAQHRGLVHGPERQDVSHNNTLIPSTHETKWPASVPKSDVVTWTEMNCTNEDFLPSSNYRGLECHVANLWPEDNCPIVGLNMPSCSRCTMWRRGRLPPTVLAKPTQYYHNARPQACDGTIWAFGRWNGEEWLPSEIYPQCNNVTLSPADVYQCLKGRRVMLFGDSMIRPLLGRLAAYLRGIPQFLDHISHVPAYYMANGTHDAFVEDACLPSLHASGKAKDPNKYSMPQSVLHEASWNPRDTLEMQFYWAPQFDKGDVNVPSLEELFGALDGSDVMIAGPMYHVTGDYQSFRTELQKFFQKLASAGKRVSHFFWIASIPNAEQKVQEFGERNRLMRSFVEMLNEQSLTGSVSVPRYSHYVDAPMMVHNAPMKRIDAHHYQCTKQPMFPGALLSDVTELPKSMDCRDILHLNLLLSMWKVACDDLARS</sequence>
<keyword evidence="1" id="KW-0732">Signal</keyword>
<evidence type="ECO:0000313" key="3">
    <source>
        <dbReference type="Proteomes" id="UP000747399"/>
    </source>
</evidence>
<evidence type="ECO:0000313" key="2">
    <source>
        <dbReference type="EMBL" id="GIL53639.1"/>
    </source>
</evidence>
<dbReference type="AlphaFoldDB" id="A0A8J4EZS7"/>
<evidence type="ECO:0008006" key="4">
    <source>
        <dbReference type="Google" id="ProtNLM"/>
    </source>
</evidence>
<evidence type="ECO:0000256" key="1">
    <source>
        <dbReference type="SAM" id="SignalP"/>
    </source>
</evidence>
<dbReference type="Proteomes" id="UP000747399">
    <property type="component" value="Unassembled WGS sequence"/>
</dbReference>
<name>A0A8J4EZS7_9CHLO</name>
<feature type="signal peptide" evidence="1">
    <location>
        <begin position="1"/>
        <end position="26"/>
    </location>
</feature>